<name>A0A9P1H143_9PEZI</name>
<evidence type="ECO:0000256" key="6">
    <source>
        <dbReference type="ARBA" id="ARBA00023242"/>
    </source>
</evidence>
<gene>
    <name evidence="9" type="ORF">PPNO1_LOCUS3760</name>
</gene>
<keyword evidence="6" id="KW-0539">Nucleus</keyword>
<evidence type="ECO:0000256" key="3">
    <source>
        <dbReference type="ARBA" id="ARBA00023015"/>
    </source>
</evidence>
<dbReference type="AlphaFoldDB" id="A0A9P1H143"/>
<evidence type="ECO:0000313" key="9">
    <source>
        <dbReference type="EMBL" id="CAI4214026.1"/>
    </source>
</evidence>
<keyword evidence="2" id="KW-0862">Zinc</keyword>
<reference evidence="9" key="1">
    <citation type="submission" date="2022-11" db="EMBL/GenBank/DDBJ databases">
        <authorList>
            <person name="Scott C."/>
            <person name="Bruce N."/>
        </authorList>
    </citation>
    <scope>NUCLEOTIDE SEQUENCE</scope>
</reference>
<dbReference type="PANTHER" id="PTHR47171">
    <property type="entry name" value="FARA-RELATED"/>
    <property type="match status" value="1"/>
</dbReference>
<dbReference type="Pfam" id="PF00172">
    <property type="entry name" value="Zn_clus"/>
    <property type="match status" value="1"/>
</dbReference>
<dbReference type="GO" id="GO:0000981">
    <property type="term" value="F:DNA-binding transcription factor activity, RNA polymerase II-specific"/>
    <property type="evidence" value="ECO:0007669"/>
    <property type="project" value="InterPro"/>
</dbReference>
<comment type="caution">
    <text evidence="9">The sequence shown here is derived from an EMBL/GenBank/DDBJ whole genome shotgun (WGS) entry which is preliminary data.</text>
</comment>
<dbReference type="SUPFAM" id="SSF57701">
    <property type="entry name" value="Zn2/Cys6 DNA-binding domain"/>
    <property type="match status" value="1"/>
</dbReference>
<protein>
    <recommendedName>
        <fullName evidence="8">Zn(2)-C6 fungal-type domain-containing protein</fullName>
    </recommendedName>
</protein>
<dbReference type="GO" id="GO:0008270">
    <property type="term" value="F:zinc ion binding"/>
    <property type="evidence" value="ECO:0007669"/>
    <property type="project" value="InterPro"/>
</dbReference>
<dbReference type="SMART" id="SM00066">
    <property type="entry name" value="GAL4"/>
    <property type="match status" value="1"/>
</dbReference>
<feature type="region of interest" description="Disordered" evidence="7">
    <location>
        <begin position="114"/>
        <end position="147"/>
    </location>
</feature>
<feature type="domain" description="Zn(2)-C6 fungal-type" evidence="8">
    <location>
        <begin position="13"/>
        <end position="44"/>
    </location>
</feature>
<proteinExistence type="predicted"/>
<dbReference type="InterPro" id="IPR001138">
    <property type="entry name" value="Zn2Cys6_DnaBD"/>
</dbReference>
<dbReference type="GO" id="GO:0006351">
    <property type="term" value="P:DNA-templated transcription"/>
    <property type="evidence" value="ECO:0007669"/>
    <property type="project" value="InterPro"/>
</dbReference>
<dbReference type="Proteomes" id="UP000838763">
    <property type="component" value="Unassembled WGS sequence"/>
</dbReference>
<evidence type="ECO:0000256" key="4">
    <source>
        <dbReference type="ARBA" id="ARBA00023125"/>
    </source>
</evidence>
<evidence type="ECO:0000256" key="1">
    <source>
        <dbReference type="ARBA" id="ARBA00022723"/>
    </source>
</evidence>
<dbReference type="GO" id="GO:0003677">
    <property type="term" value="F:DNA binding"/>
    <property type="evidence" value="ECO:0007669"/>
    <property type="project" value="UniProtKB-KW"/>
</dbReference>
<evidence type="ECO:0000313" key="10">
    <source>
        <dbReference type="Proteomes" id="UP000838763"/>
    </source>
</evidence>
<dbReference type="Pfam" id="PF04082">
    <property type="entry name" value="Fungal_trans"/>
    <property type="match status" value="1"/>
</dbReference>
<dbReference type="OrthoDB" id="5121955at2759"/>
<dbReference type="Gene3D" id="4.10.240.10">
    <property type="entry name" value="Zn(2)-C6 fungal-type DNA-binding domain"/>
    <property type="match status" value="1"/>
</dbReference>
<evidence type="ECO:0000256" key="7">
    <source>
        <dbReference type="SAM" id="MobiDB-lite"/>
    </source>
</evidence>
<dbReference type="InterPro" id="IPR036864">
    <property type="entry name" value="Zn2-C6_fun-type_DNA-bd_sf"/>
</dbReference>
<dbReference type="InterPro" id="IPR052073">
    <property type="entry name" value="Amide_Lactam_Regulators"/>
</dbReference>
<dbReference type="CDD" id="cd12148">
    <property type="entry name" value="fungal_TF_MHR"/>
    <property type="match status" value="1"/>
</dbReference>
<feature type="compositionally biased region" description="Polar residues" evidence="7">
    <location>
        <begin position="82"/>
        <end position="97"/>
    </location>
</feature>
<dbReference type="CDD" id="cd00067">
    <property type="entry name" value="GAL4"/>
    <property type="match status" value="1"/>
</dbReference>
<dbReference type="InterPro" id="IPR007219">
    <property type="entry name" value="XnlR_reg_dom"/>
</dbReference>
<feature type="compositionally biased region" description="Basic residues" evidence="7">
    <location>
        <begin position="48"/>
        <end position="57"/>
    </location>
</feature>
<evidence type="ECO:0000259" key="8">
    <source>
        <dbReference type="PROSITE" id="PS50048"/>
    </source>
</evidence>
<keyword evidence="1" id="KW-0479">Metal-binding</keyword>
<dbReference type="PROSITE" id="PS50048">
    <property type="entry name" value="ZN2_CY6_FUNGAL_2"/>
    <property type="match status" value="1"/>
</dbReference>
<evidence type="ECO:0000256" key="5">
    <source>
        <dbReference type="ARBA" id="ARBA00023163"/>
    </source>
</evidence>
<dbReference type="PANTHER" id="PTHR47171:SF1">
    <property type="entry name" value="ZN(II)2CYS6 TRANSCRIPTION FACTOR (EUROFUNG)"/>
    <property type="match status" value="1"/>
</dbReference>
<feature type="region of interest" description="Disordered" evidence="7">
    <location>
        <begin position="46"/>
        <end position="97"/>
    </location>
</feature>
<evidence type="ECO:0000256" key="2">
    <source>
        <dbReference type="ARBA" id="ARBA00022833"/>
    </source>
</evidence>
<dbReference type="SMART" id="SM00906">
    <property type="entry name" value="Fungal_trans"/>
    <property type="match status" value="1"/>
</dbReference>
<accession>A0A9P1H143</accession>
<dbReference type="EMBL" id="CALLCH030000010">
    <property type="protein sequence ID" value="CAI4214026.1"/>
    <property type="molecule type" value="Genomic_DNA"/>
</dbReference>
<keyword evidence="4" id="KW-0238">DNA-binding</keyword>
<keyword evidence="3" id="KW-0805">Transcription regulation</keyword>
<keyword evidence="10" id="KW-1185">Reference proteome</keyword>
<sequence length="650" mass="72563">MARPPLRKRAKQACVPCNARRVKCDAGDKTPCTNCSSAGTVCEIRESRRGKHPRHSRGLAATRSSRRAETSEAGVATPAPTTPSVANEDTLTPGSSRVSEDIAASHVLATLRRDPGSDVEANPERRRIRNPPVTGPTQSLEGPGLTFQPDEEGSVFLGEQDLRFYHSIPNAIKAASVLPPWAVERRETKVELLRAQGVFSYPDNLVVKEILKAYFQWFHPCFAVVDEPDIWRQYGDGTISHFLLQAMLFIGCLHCDEDYLRDAGLGGRRRAKYLFYNRAKDIYDVGFEQKKLVVIQALFHLSFWRDGALFEKDVRHWLGVTLSLAQSKGFHRCAGMGQTKVDRLKRRLWWSLYTRERQCAAALGLPNRVRDEDCDVDMLTEADFTSAFQPSTPPEVAAEWVAYVISMTQLARTLGRLCHCGYLPGKVLSTGDRNAMRDDLIRWKDELPRAMRLDQGDFDAPPSFYANMLHLSYNNLLILLYRAGFIGGPESRGVDGGVALQAASRNARIVEDMLPGGQLRHAHVHVITNLFNTLTAPRCNWVLRLFFQYLDRSTAARLQMEDDSASTCEGPRVEPRVRLGEVVDAEVRMAAAPMGFVPSGNEEAGAVLDGATPWSWSLEEANQFLFSQIENDFVFGDGALHTMSTEEDFA</sequence>
<organism evidence="9 10">
    <name type="scientific">Parascedosporium putredinis</name>
    <dbReference type="NCBI Taxonomy" id="1442378"/>
    <lineage>
        <taxon>Eukaryota</taxon>
        <taxon>Fungi</taxon>
        <taxon>Dikarya</taxon>
        <taxon>Ascomycota</taxon>
        <taxon>Pezizomycotina</taxon>
        <taxon>Sordariomycetes</taxon>
        <taxon>Hypocreomycetidae</taxon>
        <taxon>Microascales</taxon>
        <taxon>Microascaceae</taxon>
        <taxon>Parascedosporium</taxon>
    </lineage>
</organism>
<keyword evidence="5" id="KW-0804">Transcription</keyword>